<keyword evidence="1" id="KW-0472">Membrane</keyword>
<evidence type="ECO:0000256" key="2">
    <source>
        <dbReference type="SAM" id="SignalP"/>
    </source>
</evidence>
<keyword evidence="4" id="KW-1185">Reference proteome</keyword>
<keyword evidence="1" id="KW-0812">Transmembrane</keyword>
<feature type="transmembrane region" description="Helical" evidence="1">
    <location>
        <begin position="77"/>
        <end position="97"/>
    </location>
</feature>
<evidence type="ECO:0000313" key="3">
    <source>
        <dbReference type="EMBL" id="GIF91279.1"/>
    </source>
</evidence>
<keyword evidence="1" id="KW-1133">Transmembrane helix</keyword>
<sequence>MRPRVARLVAAWLCVTGAAATATFAVVALAAGSLTGRDDTTVGGTAHAVVIVFLAVLVAVTAWLAYAGHVIWRRGRLLPAGLLGGVALVIGTGALLVEFAESGGREHGALVGWGVMATWALAVLVSVSISARAQAHPGAPVDRG</sequence>
<reference evidence="3 4" key="1">
    <citation type="submission" date="2021-01" db="EMBL/GenBank/DDBJ databases">
        <title>Whole genome shotgun sequence of Catellatospora chokoriensis NBRC 107358.</title>
        <authorList>
            <person name="Komaki H."/>
            <person name="Tamura T."/>
        </authorList>
    </citation>
    <scope>NUCLEOTIDE SEQUENCE [LARGE SCALE GENOMIC DNA]</scope>
    <source>
        <strain evidence="3 4">NBRC 107358</strain>
    </source>
</reference>
<evidence type="ECO:0000256" key="1">
    <source>
        <dbReference type="SAM" id="Phobius"/>
    </source>
</evidence>
<evidence type="ECO:0000313" key="4">
    <source>
        <dbReference type="Proteomes" id="UP000619293"/>
    </source>
</evidence>
<accession>A0A8J3K887</accession>
<feature type="signal peptide" evidence="2">
    <location>
        <begin position="1"/>
        <end position="30"/>
    </location>
</feature>
<protein>
    <submittedName>
        <fullName evidence="3">Uncharacterized protein</fullName>
    </submittedName>
</protein>
<feature type="transmembrane region" description="Helical" evidence="1">
    <location>
        <begin position="109"/>
        <end position="129"/>
    </location>
</feature>
<feature type="transmembrane region" description="Helical" evidence="1">
    <location>
        <begin position="46"/>
        <end position="65"/>
    </location>
</feature>
<comment type="caution">
    <text evidence="3">The sequence shown here is derived from an EMBL/GenBank/DDBJ whole genome shotgun (WGS) entry which is preliminary data.</text>
</comment>
<proteinExistence type="predicted"/>
<organism evidence="3 4">
    <name type="scientific">Catellatospora chokoriensis</name>
    <dbReference type="NCBI Taxonomy" id="310353"/>
    <lineage>
        <taxon>Bacteria</taxon>
        <taxon>Bacillati</taxon>
        <taxon>Actinomycetota</taxon>
        <taxon>Actinomycetes</taxon>
        <taxon>Micromonosporales</taxon>
        <taxon>Micromonosporaceae</taxon>
        <taxon>Catellatospora</taxon>
    </lineage>
</organism>
<dbReference type="EMBL" id="BONG01000030">
    <property type="protein sequence ID" value="GIF91279.1"/>
    <property type="molecule type" value="Genomic_DNA"/>
</dbReference>
<dbReference type="Proteomes" id="UP000619293">
    <property type="component" value="Unassembled WGS sequence"/>
</dbReference>
<name>A0A8J3K887_9ACTN</name>
<gene>
    <name evidence="3" type="ORF">Cch02nite_47230</name>
</gene>
<keyword evidence="2" id="KW-0732">Signal</keyword>
<dbReference type="AlphaFoldDB" id="A0A8J3K887"/>
<feature type="chain" id="PRO_5035197272" evidence="2">
    <location>
        <begin position="31"/>
        <end position="144"/>
    </location>
</feature>